<feature type="domain" description="Blue (type 1) copper" evidence="7">
    <location>
        <begin position="202"/>
        <end position="311"/>
    </location>
</feature>
<evidence type="ECO:0000256" key="1">
    <source>
        <dbReference type="ARBA" id="ARBA00004418"/>
    </source>
</evidence>
<dbReference type="CDD" id="cd04211">
    <property type="entry name" value="Cupredoxin_like_2"/>
    <property type="match status" value="1"/>
</dbReference>
<dbReference type="GO" id="GO:0005507">
    <property type="term" value="F:copper ion binding"/>
    <property type="evidence" value="ECO:0007669"/>
    <property type="project" value="InterPro"/>
</dbReference>
<gene>
    <name evidence="8" type="ORF">H663_020330</name>
</gene>
<keyword evidence="6" id="KW-0812">Transmembrane</keyword>
<feature type="transmembrane region" description="Helical" evidence="6">
    <location>
        <begin position="77"/>
        <end position="97"/>
    </location>
</feature>
<evidence type="ECO:0000313" key="8">
    <source>
        <dbReference type="EMBL" id="PVE05646.1"/>
    </source>
</evidence>
<accession>A0A2T7SRY2</accession>
<feature type="transmembrane region" description="Helical" evidence="6">
    <location>
        <begin position="41"/>
        <end position="57"/>
    </location>
</feature>
<evidence type="ECO:0000259" key="7">
    <source>
        <dbReference type="Pfam" id="PF00127"/>
    </source>
</evidence>
<evidence type="ECO:0000256" key="4">
    <source>
        <dbReference type="ARBA" id="ARBA00023008"/>
    </source>
</evidence>
<dbReference type="GO" id="GO:0009055">
    <property type="term" value="F:electron transfer activity"/>
    <property type="evidence" value="ECO:0007669"/>
    <property type="project" value="InterPro"/>
</dbReference>
<comment type="subcellular location">
    <subcellularLocation>
        <location evidence="1">Periplasm</location>
    </subcellularLocation>
</comment>
<evidence type="ECO:0000256" key="6">
    <source>
        <dbReference type="SAM" id="Phobius"/>
    </source>
</evidence>
<feature type="region of interest" description="Disordered" evidence="5">
    <location>
        <begin position="313"/>
        <end position="332"/>
    </location>
</feature>
<dbReference type="InterPro" id="IPR050845">
    <property type="entry name" value="Cu-binding_ET"/>
</dbReference>
<keyword evidence="6" id="KW-1133">Transmembrane helix</keyword>
<dbReference type="AlphaFoldDB" id="A0A2T7SRY2"/>
<evidence type="ECO:0000256" key="3">
    <source>
        <dbReference type="ARBA" id="ARBA00022764"/>
    </source>
</evidence>
<protein>
    <recommendedName>
        <fullName evidence="7">Blue (type 1) copper domain-containing protein</fullName>
    </recommendedName>
</protein>
<dbReference type="PANTHER" id="PTHR38439">
    <property type="entry name" value="AURACYANIN-B"/>
    <property type="match status" value="1"/>
</dbReference>
<dbReference type="SUPFAM" id="SSF49503">
    <property type="entry name" value="Cupredoxins"/>
    <property type="match status" value="1"/>
</dbReference>
<organism evidence="8 9">
    <name type="scientific">Limnohabitans planktonicus II-D5</name>
    <dbReference type="NCBI Taxonomy" id="1293045"/>
    <lineage>
        <taxon>Bacteria</taxon>
        <taxon>Pseudomonadati</taxon>
        <taxon>Pseudomonadota</taxon>
        <taxon>Betaproteobacteria</taxon>
        <taxon>Burkholderiales</taxon>
        <taxon>Comamonadaceae</taxon>
        <taxon>Limnohabitans</taxon>
    </lineage>
</organism>
<dbReference type="InterPro" id="IPR008972">
    <property type="entry name" value="Cupredoxin"/>
</dbReference>
<dbReference type="PANTHER" id="PTHR38439:SF3">
    <property type="entry name" value="COPPER-RESISTANT CUPROPROTEIN COPI"/>
    <property type="match status" value="1"/>
</dbReference>
<reference evidence="8" key="1">
    <citation type="submission" date="2017-04" db="EMBL/GenBank/DDBJ databases">
        <title>Unexpected and diverse lifestyles within the genus Limnohabitans.</title>
        <authorList>
            <person name="Kasalicky V."/>
            <person name="Mehrshad M."/>
            <person name="Andrei S.-A."/>
            <person name="Salcher M."/>
            <person name="Kratochvilova H."/>
            <person name="Simek K."/>
            <person name="Ghai R."/>
        </authorList>
    </citation>
    <scope>NUCLEOTIDE SEQUENCE [LARGE SCALE GENOMIC DNA]</scope>
    <source>
        <strain evidence="8">II-D5</strain>
    </source>
</reference>
<feature type="transmembrane region" description="Helical" evidence="6">
    <location>
        <begin position="16"/>
        <end position="35"/>
    </location>
</feature>
<feature type="compositionally biased region" description="Basic and acidic residues" evidence="5">
    <location>
        <begin position="323"/>
        <end position="332"/>
    </location>
</feature>
<feature type="region of interest" description="Disordered" evidence="5">
    <location>
        <begin position="161"/>
        <end position="186"/>
    </location>
</feature>
<dbReference type="GO" id="GO:0042597">
    <property type="term" value="C:periplasmic space"/>
    <property type="evidence" value="ECO:0007669"/>
    <property type="project" value="UniProtKB-SubCell"/>
</dbReference>
<feature type="transmembrane region" description="Helical" evidence="6">
    <location>
        <begin position="103"/>
        <end position="121"/>
    </location>
</feature>
<sequence>MDGRMTSSFQQHHGAMLLKYSGISFISGAVNHGFFSGTRSLWTAAIGIVLFVLGAWLEHRLNADSDDTPSSGLLQTLVLGTLLSIGLGFFTGGLQHFPDSPARSAWVVPLGFFISVVALGLSAPRHWPRAATVYVLLVGTAVTAGSWASWQWLERHPEWAATGHSHGASDAADDHHGATTPAGPHDPILAQVVSRSIAVNMDDQMRFTPSQIDVQAGETIRFVVTNSGRTAHEMVLGSDQDIRAHAEAMKQATAKGTAHEEDHHHGTGAAISVAAGQTGELVVTFGQATRLQMACLIPGHYEAGMRGTLQVLAQPTSPNKPSAQHDHSAHKH</sequence>
<name>A0A2T7SRY2_9BURK</name>
<dbReference type="Proteomes" id="UP000037507">
    <property type="component" value="Unassembled WGS sequence"/>
</dbReference>
<keyword evidence="4" id="KW-0186">Copper</keyword>
<keyword evidence="9" id="KW-1185">Reference proteome</keyword>
<dbReference type="Pfam" id="PF00127">
    <property type="entry name" value="Copper-bind"/>
    <property type="match status" value="1"/>
</dbReference>
<comment type="caution">
    <text evidence="8">The sequence shown here is derived from an EMBL/GenBank/DDBJ whole genome shotgun (WGS) entry which is preliminary data.</text>
</comment>
<keyword evidence="6" id="KW-0472">Membrane</keyword>
<evidence type="ECO:0000256" key="5">
    <source>
        <dbReference type="SAM" id="MobiDB-lite"/>
    </source>
</evidence>
<dbReference type="InterPro" id="IPR000923">
    <property type="entry name" value="BlueCu_1"/>
</dbReference>
<feature type="transmembrane region" description="Helical" evidence="6">
    <location>
        <begin position="133"/>
        <end position="153"/>
    </location>
</feature>
<dbReference type="OrthoDB" id="9816061at2"/>
<keyword evidence="2" id="KW-0479">Metal-binding</keyword>
<feature type="compositionally biased region" description="Polar residues" evidence="5">
    <location>
        <begin position="313"/>
        <end position="322"/>
    </location>
</feature>
<proteinExistence type="predicted"/>
<evidence type="ECO:0000256" key="2">
    <source>
        <dbReference type="ARBA" id="ARBA00022723"/>
    </source>
</evidence>
<evidence type="ECO:0000313" key="9">
    <source>
        <dbReference type="Proteomes" id="UP000037507"/>
    </source>
</evidence>
<dbReference type="EMBL" id="LFYT02000068">
    <property type="protein sequence ID" value="PVE05646.1"/>
    <property type="molecule type" value="Genomic_DNA"/>
</dbReference>
<keyword evidence="3" id="KW-0574">Periplasm</keyword>
<dbReference type="Gene3D" id="2.60.40.420">
    <property type="entry name" value="Cupredoxins - blue copper proteins"/>
    <property type="match status" value="1"/>
</dbReference>